<protein>
    <submittedName>
        <fullName evidence="2">Uncharacterized protein</fullName>
    </submittedName>
</protein>
<name>J9DIU9_EDHAE</name>
<keyword evidence="1" id="KW-0812">Transmembrane</keyword>
<sequence>MRLKICMYLIFGSSKNSSALSSDINKCGLNRTNILQKNSNPQLVKTMSVGMKSRDLSPDVHSCKEIYFNNCKKKKNSTKILHKLIFCYDFNQLKNLDALFCMLTNQEFRKKITNLRDIKMNECTVIHDLESFMCLVCYFINLQLFNRYIYTQNETFSDLVIKTITCDQYLTINLFCSFIHAKDKIFSFVIKPYHRYYIKDSFEKFSIPKIEIFKDSQDFSFDPQYLGFSERDSVKSSLLQEYYENHDGKKMFTNSKCITKYIITNDVLQDYEKNENINDMISIILLYLFPTIVFYFIVKLWTL</sequence>
<keyword evidence="3" id="KW-1185">Reference proteome</keyword>
<accession>J9DIU9</accession>
<evidence type="ECO:0000256" key="1">
    <source>
        <dbReference type="SAM" id="Phobius"/>
    </source>
</evidence>
<comment type="caution">
    <text evidence="2">The sequence shown here is derived from an EMBL/GenBank/DDBJ whole genome shotgun (WGS) entry which is preliminary data.</text>
</comment>
<organism evidence="2 3">
    <name type="scientific">Edhazardia aedis (strain USNM 41457)</name>
    <name type="common">Microsporidian parasite</name>
    <dbReference type="NCBI Taxonomy" id="1003232"/>
    <lineage>
        <taxon>Eukaryota</taxon>
        <taxon>Fungi</taxon>
        <taxon>Fungi incertae sedis</taxon>
        <taxon>Microsporidia</taxon>
        <taxon>Edhazardia</taxon>
    </lineage>
</organism>
<reference evidence="2 3" key="1">
    <citation type="submission" date="2011-08" db="EMBL/GenBank/DDBJ databases">
        <authorList>
            <person name="Liu Z.J."/>
            <person name="Shi F.L."/>
            <person name="Lu J.Q."/>
            <person name="Li M."/>
            <person name="Wang Z.L."/>
        </authorList>
    </citation>
    <scope>NUCLEOTIDE SEQUENCE [LARGE SCALE GENOMIC DNA]</scope>
    <source>
        <strain evidence="2 3">USNM 41457</strain>
    </source>
</reference>
<keyword evidence="1" id="KW-0472">Membrane</keyword>
<keyword evidence="1" id="KW-1133">Transmembrane helix</keyword>
<dbReference type="HOGENOM" id="CLU_936984_0_0_1"/>
<evidence type="ECO:0000313" key="2">
    <source>
        <dbReference type="EMBL" id="EJW02535.2"/>
    </source>
</evidence>
<reference evidence="3" key="2">
    <citation type="submission" date="2015-07" db="EMBL/GenBank/DDBJ databases">
        <title>Contrasting host-pathogen interactions and genome evolution in two generalist and specialist microsporidian pathogens of mosquitoes.</title>
        <authorList>
            <consortium name="The Broad Institute Genomics Platform"/>
            <consortium name="The Broad Institute Genome Sequencing Center for Infectious Disease"/>
            <person name="Cuomo C.A."/>
            <person name="Sanscrainte N.D."/>
            <person name="Goldberg J.M."/>
            <person name="Heiman D."/>
            <person name="Young S."/>
            <person name="Zeng Q."/>
            <person name="Becnel J.J."/>
            <person name="Birren B.W."/>
        </authorList>
    </citation>
    <scope>NUCLEOTIDE SEQUENCE [LARGE SCALE GENOMIC DNA]</scope>
    <source>
        <strain evidence="3">USNM 41457</strain>
    </source>
</reference>
<gene>
    <name evidence="2" type="ORF">EDEG_03047</name>
</gene>
<evidence type="ECO:0000313" key="3">
    <source>
        <dbReference type="Proteomes" id="UP000003163"/>
    </source>
</evidence>
<dbReference type="InParanoid" id="J9DIU9"/>
<dbReference type="Proteomes" id="UP000003163">
    <property type="component" value="Unassembled WGS sequence"/>
</dbReference>
<dbReference type="EMBL" id="AFBI03000066">
    <property type="protein sequence ID" value="EJW02535.2"/>
    <property type="molecule type" value="Genomic_DNA"/>
</dbReference>
<feature type="transmembrane region" description="Helical" evidence="1">
    <location>
        <begin position="280"/>
        <end position="298"/>
    </location>
</feature>
<proteinExistence type="predicted"/>
<dbReference type="VEuPathDB" id="MicrosporidiaDB:EDEG_03047"/>
<dbReference type="AlphaFoldDB" id="J9DIU9"/>